<evidence type="ECO:0000313" key="2">
    <source>
        <dbReference type="Proteomes" id="UP001175228"/>
    </source>
</evidence>
<dbReference type="EMBL" id="JAUEPU010000026">
    <property type="protein sequence ID" value="KAK0493044.1"/>
    <property type="molecule type" value="Genomic_DNA"/>
</dbReference>
<reference evidence="1" key="1">
    <citation type="submission" date="2023-06" db="EMBL/GenBank/DDBJ databases">
        <authorList>
            <consortium name="Lawrence Berkeley National Laboratory"/>
            <person name="Ahrendt S."/>
            <person name="Sahu N."/>
            <person name="Indic B."/>
            <person name="Wong-Bajracharya J."/>
            <person name="Merenyi Z."/>
            <person name="Ke H.-M."/>
            <person name="Monk M."/>
            <person name="Kocsube S."/>
            <person name="Drula E."/>
            <person name="Lipzen A."/>
            <person name="Balint B."/>
            <person name="Henrissat B."/>
            <person name="Andreopoulos B."/>
            <person name="Martin F.M."/>
            <person name="Harder C.B."/>
            <person name="Rigling D."/>
            <person name="Ford K.L."/>
            <person name="Foster G.D."/>
            <person name="Pangilinan J."/>
            <person name="Papanicolaou A."/>
            <person name="Barry K."/>
            <person name="LaButti K."/>
            <person name="Viragh M."/>
            <person name="Koriabine M."/>
            <person name="Yan M."/>
            <person name="Riley R."/>
            <person name="Champramary S."/>
            <person name="Plett K.L."/>
            <person name="Tsai I.J."/>
            <person name="Slot J."/>
            <person name="Sipos G."/>
            <person name="Plett J."/>
            <person name="Nagy L.G."/>
            <person name="Grigoriev I.V."/>
        </authorList>
    </citation>
    <scope>NUCLEOTIDE SEQUENCE</scope>
    <source>
        <strain evidence="1">HWK02</strain>
    </source>
</reference>
<proteinExistence type="predicted"/>
<sequence length="481" mass="54579">MSKEIWIQGIECQAAANIDILKDGNVSCYTIFETLLVFGISRYWHLESQQPTIKVLLPNRKVMRQTLMSKGSESSDFDNTMKLWLTNNPSPFHDLISANGIASAKDTSLINDYLQRVHREIQCIEAILKEVQEQKIHLQSIANSHLALISSFCKFPPEVLAIIFQHTITIPPPRNKSPWLPGSMTCIYATLCMLGGICCTWRRKEECENPVSLLKIMLDRSHDADLSIGHSSSIDDTIDNQTLRALVECLLPSSHRWKNASIDTGGDSKDLYEQIQGHLPLLERLELCFMYPFTVSWKYFRAFEDAPRLWELALGKGLSPVQDFPLPWSQITCLYINHHIMPGDLYAVFSITLDLQLLRLSKQDEEVYSSTWDPAATLPSLEDISIGLFTAEFDDDVNHGEDLFYDFLYHSQSLFDQASRLTCLDIALHMVDSTYFLFDALVTTEILPQLQSLKVVCIASEAYHEKEGDDLGEIVAKLFSS</sequence>
<keyword evidence="2" id="KW-1185">Reference proteome</keyword>
<name>A0AA39PZJ1_9AGAR</name>
<dbReference type="Proteomes" id="UP001175228">
    <property type="component" value="Unassembled WGS sequence"/>
</dbReference>
<gene>
    <name evidence="1" type="ORF">EDD18DRAFT_1356956</name>
</gene>
<evidence type="ECO:0000313" key="1">
    <source>
        <dbReference type="EMBL" id="KAK0493044.1"/>
    </source>
</evidence>
<organism evidence="1 2">
    <name type="scientific">Armillaria luteobubalina</name>
    <dbReference type="NCBI Taxonomy" id="153913"/>
    <lineage>
        <taxon>Eukaryota</taxon>
        <taxon>Fungi</taxon>
        <taxon>Dikarya</taxon>
        <taxon>Basidiomycota</taxon>
        <taxon>Agaricomycotina</taxon>
        <taxon>Agaricomycetes</taxon>
        <taxon>Agaricomycetidae</taxon>
        <taxon>Agaricales</taxon>
        <taxon>Marasmiineae</taxon>
        <taxon>Physalacriaceae</taxon>
        <taxon>Armillaria</taxon>
    </lineage>
</organism>
<protein>
    <recommendedName>
        <fullName evidence="3">F-box domain-containing protein</fullName>
    </recommendedName>
</protein>
<evidence type="ECO:0008006" key="3">
    <source>
        <dbReference type="Google" id="ProtNLM"/>
    </source>
</evidence>
<dbReference type="AlphaFoldDB" id="A0AA39PZJ1"/>
<accession>A0AA39PZJ1</accession>
<comment type="caution">
    <text evidence="1">The sequence shown here is derived from an EMBL/GenBank/DDBJ whole genome shotgun (WGS) entry which is preliminary data.</text>
</comment>